<feature type="transmembrane region" description="Helical" evidence="2">
    <location>
        <begin position="18"/>
        <end position="37"/>
    </location>
</feature>
<protein>
    <submittedName>
        <fullName evidence="3">Pilus assembly protein</fullName>
    </submittedName>
</protein>
<sequence length="389" mass="41663">MRLRERFEQLTPAGRKTVIWSVLGVLLITLTVTGYHARSGRKHDQADSAGRDLRLEEDLMEKTIFREHRRKLEDLEGLVTTMQRELDRVAKERAVAQESAAKKEPLPEIPDADTVARARESFPPPLPAAGMETPGLAVPAKERKKVGKITVVKNDTLAKDLGGQKRRTVYLPPSFMEANLLTGFDAATSGSSKNSPEPLLLRIKTPAVLPNDVKAELSGCFVVAEAVGRLDKERADVRLVSLSCLSNEGRAVIDTPVKGFVTDADSKVGLSGRVVSRMGAATVRAIVAGLFEGAGDAFKAAATTTSTSALGSTATIDSSQVGKSALGTGLSQGAQTMSDFYLDLVKQTTPVIEVGAAKKVTVIVSEGKELEIRDIRSEGLARHQPGGKR</sequence>
<evidence type="ECO:0000313" key="3">
    <source>
        <dbReference type="EMBL" id="ADW16351.1"/>
    </source>
</evidence>
<keyword evidence="2" id="KW-1133">Transmembrane helix</keyword>
<dbReference type="KEGG" id="dpr:Despr_0162"/>
<keyword evidence="1" id="KW-0175">Coiled coil</keyword>
<dbReference type="EMBL" id="CP002364">
    <property type="protein sequence ID" value="ADW16351.1"/>
    <property type="molecule type" value="Genomic_DNA"/>
</dbReference>
<dbReference type="Proteomes" id="UP000006365">
    <property type="component" value="Chromosome"/>
</dbReference>
<name>A0A7U4DMR2_DESPD</name>
<keyword evidence="2" id="KW-0812">Transmembrane</keyword>
<reference evidence="3 4" key="1">
    <citation type="journal article" date="2011" name="Stand. Genomic Sci.">
        <title>Complete genome sequence of Desulfobulbus propionicus type strain (1pr3).</title>
        <authorList>
            <person name="Pagani I."/>
            <person name="Lapidus A."/>
            <person name="Nolan M."/>
            <person name="Lucas S."/>
            <person name="Hammon N."/>
            <person name="Deshpande S."/>
            <person name="Cheng J.F."/>
            <person name="Chertkov O."/>
            <person name="Davenport K."/>
            <person name="Tapia R."/>
            <person name="Han C."/>
            <person name="Goodwin L."/>
            <person name="Pitluck S."/>
            <person name="Liolios K."/>
            <person name="Mavromatis K."/>
            <person name="Ivanova N."/>
            <person name="Mikhailova N."/>
            <person name="Pati A."/>
            <person name="Chen A."/>
            <person name="Palaniappan K."/>
            <person name="Land M."/>
            <person name="Hauser L."/>
            <person name="Chang Y.J."/>
            <person name="Jeffries C.D."/>
            <person name="Detter J.C."/>
            <person name="Brambilla E."/>
            <person name="Kannan K.P."/>
            <person name="Djao O.D."/>
            <person name="Rohde M."/>
            <person name="Pukall R."/>
            <person name="Spring S."/>
            <person name="Goker M."/>
            <person name="Sikorski J."/>
            <person name="Woyke T."/>
            <person name="Bristow J."/>
            <person name="Eisen J.A."/>
            <person name="Markowitz V."/>
            <person name="Hugenholtz P."/>
            <person name="Kyrpides N.C."/>
            <person name="Klenk H.P."/>
        </authorList>
    </citation>
    <scope>NUCLEOTIDE SEQUENCE [LARGE SCALE GENOMIC DNA]</scope>
    <source>
        <strain evidence="4">ATCC 33891 / DSM 2032 / 1pr3</strain>
    </source>
</reference>
<dbReference type="RefSeq" id="WP_015722899.1">
    <property type="nucleotide sequence ID" value="NC_014972.1"/>
</dbReference>
<dbReference type="AlphaFoldDB" id="A0A7U4DMR2"/>
<feature type="coiled-coil region" evidence="1">
    <location>
        <begin position="65"/>
        <end position="92"/>
    </location>
</feature>
<dbReference type="Pfam" id="PF03743">
    <property type="entry name" value="TrbI"/>
    <property type="match status" value="1"/>
</dbReference>
<organism evidence="3 4">
    <name type="scientific">Desulfobulbus propionicus (strain ATCC 33891 / DSM 2032 / VKM B-1956 / 1pr3)</name>
    <dbReference type="NCBI Taxonomy" id="577650"/>
    <lineage>
        <taxon>Bacteria</taxon>
        <taxon>Pseudomonadati</taxon>
        <taxon>Thermodesulfobacteriota</taxon>
        <taxon>Desulfobulbia</taxon>
        <taxon>Desulfobulbales</taxon>
        <taxon>Desulfobulbaceae</taxon>
        <taxon>Desulfobulbus</taxon>
    </lineage>
</organism>
<dbReference type="CDD" id="cd16430">
    <property type="entry name" value="TraB"/>
    <property type="match status" value="1"/>
</dbReference>
<evidence type="ECO:0000256" key="2">
    <source>
        <dbReference type="SAM" id="Phobius"/>
    </source>
</evidence>
<keyword evidence="2" id="KW-0472">Membrane</keyword>
<dbReference type="InterPro" id="IPR005498">
    <property type="entry name" value="T4SS_VirB10/TraB/TrbI"/>
</dbReference>
<accession>A0A7U4DMR2</accession>
<evidence type="ECO:0000313" key="4">
    <source>
        <dbReference type="Proteomes" id="UP000006365"/>
    </source>
</evidence>
<keyword evidence="4" id="KW-1185">Reference proteome</keyword>
<proteinExistence type="predicted"/>
<evidence type="ECO:0000256" key="1">
    <source>
        <dbReference type="SAM" id="Coils"/>
    </source>
</evidence>
<gene>
    <name evidence="3" type="ordered locus">Despr_0162</name>
</gene>